<evidence type="ECO:0000313" key="2">
    <source>
        <dbReference type="Proteomes" id="UP000000268"/>
    </source>
</evidence>
<dbReference type="Proteomes" id="UP000000268">
    <property type="component" value="Chromosome"/>
</dbReference>
<keyword evidence="2" id="KW-1185">Reference proteome</keyword>
<dbReference type="EMBL" id="CP000828">
    <property type="protein sequence ID" value="ABW29822.1"/>
    <property type="molecule type" value="Genomic_DNA"/>
</dbReference>
<evidence type="ECO:0000313" key="1">
    <source>
        <dbReference type="EMBL" id="ABW29822.1"/>
    </source>
</evidence>
<dbReference type="HOGENOM" id="CLU_3131078_0_0_3"/>
<protein>
    <submittedName>
        <fullName evidence="1">Uncharacterized protein</fullName>
    </submittedName>
</protein>
<dbReference type="KEGG" id="amr:AM1_4851"/>
<dbReference type="AlphaFoldDB" id="B0C3I8"/>
<name>B0C3I8_ACAM1</name>
<gene>
    <name evidence="1" type="ordered locus">AM1_4851</name>
</gene>
<proteinExistence type="predicted"/>
<accession>B0C3I8</accession>
<organism evidence="1 2">
    <name type="scientific">Acaryochloris marina (strain MBIC 11017)</name>
    <dbReference type="NCBI Taxonomy" id="329726"/>
    <lineage>
        <taxon>Bacteria</taxon>
        <taxon>Bacillati</taxon>
        <taxon>Cyanobacteriota</taxon>
        <taxon>Cyanophyceae</taxon>
        <taxon>Acaryochloridales</taxon>
        <taxon>Acaryochloridaceae</taxon>
        <taxon>Acaryochloris</taxon>
    </lineage>
</organism>
<sequence length="49" mass="5497">MTARNQDSIAGFSLCDRIIISSMSSNLFVDYLSTYSDKKLEFSSRLVEG</sequence>
<reference evidence="1 2" key="1">
    <citation type="journal article" date="2008" name="Proc. Natl. Acad. Sci. U.S.A.">
        <title>Niche adaptation and genome expansion in the chlorophyll d-producing cyanobacterium Acaryochloris marina.</title>
        <authorList>
            <person name="Swingley W.D."/>
            <person name="Chen M."/>
            <person name="Cheung P.C."/>
            <person name="Conrad A.L."/>
            <person name="Dejesa L.C."/>
            <person name="Hao J."/>
            <person name="Honchak B.M."/>
            <person name="Karbach L.E."/>
            <person name="Kurdoglu A."/>
            <person name="Lahiri S."/>
            <person name="Mastrian S.D."/>
            <person name="Miyashita H."/>
            <person name="Page L."/>
            <person name="Ramakrishna P."/>
            <person name="Satoh S."/>
            <person name="Sattley W.M."/>
            <person name="Shimada Y."/>
            <person name="Taylor H.L."/>
            <person name="Tomo T."/>
            <person name="Tsuchiya T."/>
            <person name="Wang Z.T."/>
            <person name="Raymond J."/>
            <person name="Mimuro M."/>
            <person name="Blankenship R.E."/>
            <person name="Touchman J.W."/>
        </authorList>
    </citation>
    <scope>NUCLEOTIDE SEQUENCE [LARGE SCALE GENOMIC DNA]</scope>
    <source>
        <strain evidence="2">MBIC 11017</strain>
    </source>
</reference>